<dbReference type="Proteomes" id="UP000831787">
    <property type="component" value="Chromosome"/>
</dbReference>
<dbReference type="SUPFAM" id="SSF46785">
    <property type="entry name" value="Winged helix' DNA-binding domain"/>
    <property type="match status" value="1"/>
</dbReference>
<evidence type="ECO:0000313" key="5">
    <source>
        <dbReference type="Proteomes" id="UP000831787"/>
    </source>
</evidence>
<dbReference type="GO" id="GO:0003677">
    <property type="term" value="F:DNA binding"/>
    <property type="evidence" value="ECO:0007669"/>
    <property type="project" value="UniProtKB-KW"/>
</dbReference>
<dbReference type="InterPro" id="IPR036388">
    <property type="entry name" value="WH-like_DNA-bd_sf"/>
</dbReference>
<dbReference type="SUPFAM" id="SSF100950">
    <property type="entry name" value="NagB/RpiA/CoA transferase-like"/>
    <property type="match status" value="1"/>
</dbReference>
<organism evidence="4 5">
    <name type="scientific">Halobacillus salinarum</name>
    <dbReference type="NCBI Taxonomy" id="2932257"/>
    <lineage>
        <taxon>Bacteria</taxon>
        <taxon>Bacillati</taxon>
        <taxon>Bacillota</taxon>
        <taxon>Bacilli</taxon>
        <taxon>Bacillales</taxon>
        <taxon>Bacillaceae</taxon>
        <taxon>Halobacillus</taxon>
    </lineage>
</organism>
<dbReference type="EMBL" id="CP095073">
    <property type="protein sequence ID" value="UOQ43309.1"/>
    <property type="molecule type" value="Genomic_DNA"/>
</dbReference>
<protein>
    <submittedName>
        <fullName evidence="4">DeoR/GlpR family DNA-binding transcription regulator</fullName>
    </submittedName>
</protein>
<feature type="domain" description="HTH deoR-type" evidence="3">
    <location>
        <begin position="5"/>
        <end position="60"/>
    </location>
</feature>
<proteinExistence type="predicted"/>
<dbReference type="PROSITE" id="PS51000">
    <property type="entry name" value="HTH_DEOR_2"/>
    <property type="match status" value="1"/>
</dbReference>
<keyword evidence="4" id="KW-0238">DNA-binding</keyword>
<evidence type="ECO:0000313" key="4">
    <source>
        <dbReference type="EMBL" id="UOQ43309.1"/>
    </source>
</evidence>
<dbReference type="InterPro" id="IPR037171">
    <property type="entry name" value="NagB/RpiA_transferase-like"/>
</dbReference>
<dbReference type="SMART" id="SM01134">
    <property type="entry name" value="DeoRC"/>
    <property type="match status" value="1"/>
</dbReference>
<keyword evidence="1" id="KW-0805">Transcription regulation</keyword>
<evidence type="ECO:0000256" key="2">
    <source>
        <dbReference type="ARBA" id="ARBA00023163"/>
    </source>
</evidence>
<dbReference type="PANTHER" id="PTHR30363">
    <property type="entry name" value="HTH-TYPE TRANSCRIPTIONAL REGULATOR SRLR-RELATED"/>
    <property type="match status" value="1"/>
</dbReference>
<dbReference type="PANTHER" id="PTHR30363:SF44">
    <property type="entry name" value="AGA OPERON TRANSCRIPTIONAL REPRESSOR-RELATED"/>
    <property type="match status" value="1"/>
</dbReference>
<dbReference type="Gene3D" id="1.10.10.10">
    <property type="entry name" value="Winged helix-like DNA-binding domain superfamily/Winged helix DNA-binding domain"/>
    <property type="match status" value="1"/>
</dbReference>
<dbReference type="Gene3D" id="3.40.50.1360">
    <property type="match status" value="1"/>
</dbReference>
<sequence>MSLVAEERKKEILDLMDKNGKVKVSDLAAQLDVSTETIRRHLDDLENENKLKKVYGGAIPVPHKTEPPHYERAAIRSEEKNYIGKIAAACVQDYDVIVIDEGSTPLQMIPYLKHKLSLTIMTCSIPALYSLIESTKRHELDAKIIFIGGEVSTEHLRISGPIAEKMMEDFFVNKAFIATDGVDLNHGVTSYDPNKALFTRKLIEQSQETYILADHSKIGCRTYVKMADLEDVFAVVSDLPAPEEWIASLNHMSTKWLSNEKKNE</sequence>
<reference evidence="4 5" key="1">
    <citation type="submission" date="2022-04" db="EMBL/GenBank/DDBJ databases">
        <title>Halobacillus sp. isolated from saltern.</title>
        <authorList>
            <person name="Won M."/>
            <person name="Lee C.-M."/>
            <person name="Woen H.-Y."/>
            <person name="Kwon S.-W."/>
        </authorList>
    </citation>
    <scope>NUCLEOTIDE SEQUENCE [LARGE SCALE GENOMIC DNA]</scope>
    <source>
        <strain evidence="4 5">SSBR10-3</strain>
    </source>
</reference>
<dbReference type="PRINTS" id="PR00037">
    <property type="entry name" value="HTHLACR"/>
</dbReference>
<keyword evidence="2" id="KW-0804">Transcription</keyword>
<accession>A0ABY4EGN5</accession>
<dbReference type="SMART" id="SM00420">
    <property type="entry name" value="HTH_DEOR"/>
    <property type="match status" value="1"/>
</dbReference>
<evidence type="ECO:0000256" key="1">
    <source>
        <dbReference type="ARBA" id="ARBA00023015"/>
    </source>
</evidence>
<evidence type="ECO:0000259" key="3">
    <source>
        <dbReference type="PROSITE" id="PS51000"/>
    </source>
</evidence>
<dbReference type="Pfam" id="PF08220">
    <property type="entry name" value="HTH_DeoR"/>
    <property type="match status" value="1"/>
</dbReference>
<gene>
    <name evidence="4" type="ORF">MUN89_15470</name>
</gene>
<name>A0ABY4EGN5_9BACI</name>
<dbReference type="Pfam" id="PF00455">
    <property type="entry name" value="DeoRC"/>
    <property type="match status" value="1"/>
</dbReference>
<dbReference type="RefSeq" id="WP_244708668.1">
    <property type="nucleotide sequence ID" value="NZ_CP095073.1"/>
</dbReference>
<dbReference type="InterPro" id="IPR014036">
    <property type="entry name" value="DeoR-like_C"/>
</dbReference>
<keyword evidence="5" id="KW-1185">Reference proteome</keyword>
<dbReference type="InterPro" id="IPR036390">
    <property type="entry name" value="WH_DNA-bd_sf"/>
</dbReference>
<dbReference type="InterPro" id="IPR001034">
    <property type="entry name" value="DeoR_HTH"/>
</dbReference>
<dbReference type="InterPro" id="IPR050313">
    <property type="entry name" value="Carb_Metab_HTH_regulators"/>
</dbReference>